<keyword evidence="9" id="KW-1185">Reference proteome</keyword>
<dbReference type="Gene3D" id="3.40.50.300">
    <property type="entry name" value="P-loop containing nucleotide triphosphate hydrolases"/>
    <property type="match status" value="1"/>
</dbReference>
<sequence length="324" mass="34005">MTQPIQPQPQIPGQAQGAASPYDLEAAMSIRGLLKIFDKKVAVNNIDLDIPTGSFYALVGPNGAGKTTTLRMATGLLRPTSGGIAIHGTDLWGNLNDCKHMLGIMPDADELFTRLTGLQTLVYAAMLRGVDRATAKARANDLLTAMDLTESANILVQDYSAGMTKKIALGTALIHSPKILILDEPFEAVDPVSAANIRQILRGYAQSGGTVIISSHVMALVEQLCDHVAIISDGSILAAGTTAEVSGGMSLEDRFLSLVGGLHESDNLGWLSQNNPAATAAAQHPQGGQPMQPIQPIQPTLPAKDGQPPYARPSNPAQPLGPQA</sequence>
<dbReference type="InterPro" id="IPR050763">
    <property type="entry name" value="ABC_transporter_ATP-binding"/>
</dbReference>
<evidence type="ECO:0000256" key="2">
    <source>
        <dbReference type="ARBA" id="ARBA00022448"/>
    </source>
</evidence>
<organism evidence="8 9">
    <name type="scientific">Scardovia wiggsiae F0424</name>
    <dbReference type="NCBI Taxonomy" id="857290"/>
    <lineage>
        <taxon>Bacteria</taxon>
        <taxon>Bacillati</taxon>
        <taxon>Actinomycetota</taxon>
        <taxon>Actinomycetes</taxon>
        <taxon>Bifidobacteriales</taxon>
        <taxon>Bifidobacteriaceae</taxon>
        <taxon>Scardovia</taxon>
    </lineage>
</organism>
<evidence type="ECO:0000256" key="5">
    <source>
        <dbReference type="ARBA" id="ARBA00023251"/>
    </source>
</evidence>
<dbReference type="GO" id="GO:0046677">
    <property type="term" value="P:response to antibiotic"/>
    <property type="evidence" value="ECO:0007669"/>
    <property type="project" value="UniProtKB-KW"/>
</dbReference>
<dbReference type="PROSITE" id="PS50893">
    <property type="entry name" value="ABC_TRANSPORTER_2"/>
    <property type="match status" value="1"/>
</dbReference>
<dbReference type="AlphaFoldDB" id="J0LLU7"/>
<evidence type="ECO:0000256" key="3">
    <source>
        <dbReference type="ARBA" id="ARBA00022741"/>
    </source>
</evidence>
<dbReference type="PANTHER" id="PTHR42711">
    <property type="entry name" value="ABC TRANSPORTER ATP-BINDING PROTEIN"/>
    <property type="match status" value="1"/>
</dbReference>
<dbReference type="InterPro" id="IPR003593">
    <property type="entry name" value="AAA+_ATPase"/>
</dbReference>
<evidence type="ECO:0000313" key="8">
    <source>
        <dbReference type="EMBL" id="EJD64807.1"/>
    </source>
</evidence>
<dbReference type="PANTHER" id="PTHR42711:SF19">
    <property type="entry name" value="DOXORUBICIN RESISTANCE ATP-BINDING PROTEIN DRRA"/>
    <property type="match status" value="1"/>
</dbReference>
<dbReference type="eggNOG" id="COG1131">
    <property type="taxonomic scope" value="Bacteria"/>
</dbReference>
<gene>
    <name evidence="8" type="ORF">HMPREF9156_00682</name>
</gene>
<evidence type="ECO:0000256" key="4">
    <source>
        <dbReference type="ARBA" id="ARBA00022840"/>
    </source>
</evidence>
<evidence type="ECO:0000256" key="6">
    <source>
        <dbReference type="SAM" id="MobiDB-lite"/>
    </source>
</evidence>
<dbReference type="Pfam" id="PF00005">
    <property type="entry name" value="ABC_tran"/>
    <property type="match status" value="1"/>
</dbReference>
<comment type="subcellular location">
    <subcellularLocation>
        <location evidence="1">Cell membrane</location>
        <topology evidence="1">Peripheral membrane protein</topology>
    </subcellularLocation>
</comment>
<dbReference type="Proteomes" id="UP000006415">
    <property type="component" value="Unassembled WGS sequence"/>
</dbReference>
<dbReference type="GO" id="GO:0005524">
    <property type="term" value="F:ATP binding"/>
    <property type="evidence" value="ECO:0007669"/>
    <property type="project" value="UniProtKB-KW"/>
</dbReference>
<dbReference type="GO" id="GO:0005886">
    <property type="term" value="C:plasma membrane"/>
    <property type="evidence" value="ECO:0007669"/>
    <property type="project" value="UniProtKB-SubCell"/>
</dbReference>
<accession>J0LLU7</accession>
<evidence type="ECO:0000256" key="1">
    <source>
        <dbReference type="ARBA" id="ARBA00004202"/>
    </source>
</evidence>
<keyword evidence="5" id="KW-0046">Antibiotic resistance</keyword>
<feature type="domain" description="ABC transporter" evidence="7">
    <location>
        <begin position="28"/>
        <end position="258"/>
    </location>
</feature>
<feature type="compositionally biased region" description="Low complexity" evidence="6">
    <location>
        <begin position="277"/>
        <end position="303"/>
    </location>
</feature>
<keyword evidence="3" id="KW-0547">Nucleotide-binding</keyword>
<dbReference type="GO" id="GO:0016887">
    <property type="term" value="F:ATP hydrolysis activity"/>
    <property type="evidence" value="ECO:0007669"/>
    <property type="project" value="InterPro"/>
</dbReference>
<reference evidence="8 9" key="1">
    <citation type="submission" date="2012-01" db="EMBL/GenBank/DDBJ databases">
        <title>The Genome Sequence of Scardovia wiggsiae F0424.</title>
        <authorList>
            <consortium name="The Broad Institute Genome Sequencing Platform"/>
            <person name="Earl A."/>
            <person name="Ward D."/>
            <person name="Feldgarden M."/>
            <person name="Gevers D."/>
            <person name="Izard J."/>
            <person name="Ganesan A."/>
            <person name="Baranova O.V."/>
            <person name="Blanton J.M."/>
            <person name="Tanner A.C."/>
            <person name="Mathney J."/>
            <person name="Dewhirst F.E."/>
            <person name="Young S.K."/>
            <person name="Zeng Q."/>
            <person name="Gargeya S."/>
            <person name="Fitzgerald M."/>
            <person name="Haas B."/>
            <person name="Abouelleil A."/>
            <person name="Alvarado L."/>
            <person name="Arachchi H.M."/>
            <person name="Berlin A."/>
            <person name="Chapman S.B."/>
            <person name="Gearin G."/>
            <person name="Goldberg J."/>
            <person name="Griggs A."/>
            <person name="Gujja S."/>
            <person name="Hansen M."/>
            <person name="Heiman D."/>
            <person name="Howarth C."/>
            <person name="Larimer J."/>
            <person name="Lui A."/>
            <person name="MacDonald P.J.P."/>
            <person name="McCowen C."/>
            <person name="Montmayeur A."/>
            <person name="Murphy C."/>
            <person name="Neiman D."/>
            <person name="Pearson M."/>
            <person name="Priest M."/>
            <person name="Roberts A."/>
            <person name="Saif S."/>
            <person name="Shea T."/>
            <person name="Sisk P."/>
            <person name="Stolte C."/>
            <person name="Sykes S."/>
            <person name="Wortman J."/>
            <person name="Nusbaum C."/>
            <person name="Birren B."/>
        </authorList>
    </citation>
    <scope>NUCLEOTIDE SEQUENCE [LARGE SCALE GENOMIC DNA]</scope>
    <source>
        <strain evidence="8 9">F0424</strain>
    </source>
</reference>
<keyword evidence="2" id="KW-0813">Transport</keyword>
<dbReference type="SMART" id="SM00382">
    <property type="entry name" value="AAA"/>
    <property type="match status" value="1"/>
</dbReference>
<dbReference type="OrthoDB" id="9804819at2"/>
<name>J0LLU7_9BIFI</name>
<protein>
    <recommendedName>
        <fullName evidence="7">ABC transporter domain-containing protein</fullName>
    </recommendedName>
</protein>
<dbReference type="STRING" id="857290.HMPREF9156_00682"/>
<evidence type="ECO:0000259" key="7">
    <source>
        <dbReference type="PROSITE" id="PS50893"/>
    </source>
</evidence>
<dbReference type="InterPro" id="IPR003439">
    <property type="entry name" value="ABC_transporter-like_ATP-bd"/>
</dbReference>
<feature type="region of interest" description="Disordered" evidence="6">
    <location>
        <begin position="277"/>
        <end position="324"/>
    </location>
</feature>
<dbReference type="EMBL" id="AGZS01000003">
    <property type="protein sequence ID" value="EJD64807.1"/>
    <property type="molecule type" value="Genomic_DNA"/>
</dbReference>
<dbReference type="SUPFAM" id="SSF52540">
    <property type="entry name" value="P-loop containing nucleoside triphosphate hydrolases"/>
    <property type="match status" value="1"/>
</dbReference>
<keyword evidence="4" id="KW-0067">ATP-binding</keyword>
<dbReference type="HOGENOM" id="CLU_000604_1_2_11"/>
<evidence type="ECO:0000313" key="9">
    <source>
        <dbReference type="Proteomes" id="UP000006415"/>
    </source>
</evidence>
<dbReference type="InterPro" id="IPR027417">
    <property type="entry name" value="P-loop_NTPase"/>
</dbReference>
<comment type="caution">
    <text evidence="8">The sequence shown here is derived from an EMBL/GenBank/DDBJ whole genome shotgun (WGS) entry which is preliminary data.</text>
</comment>
<proteinExistence type="predicted"/>
<dbReference type="CDD" id="cd03230">
    <property type="entry name" value="ABC_DR_subfamily_A"/>
    <property type="match status" value="1"/>
</dbReference>
<dbReference type="RefSeq" id="WP_007147746.1">
    <property type="nucleotide sequence ID" value="NZ_AKCI01000001.1"/>
</dbReference>